<dbReference type="Gene3D" id="1.50.10.20">
    <property type="match status" value="1"/>
</dbReference>
<gene>
    <name evidence="1" type="ORF">MAGMO_3933</name>
</gene>
<name>A0A1S7LQK1_MAGMO</name>
<organism evidence="1">
    <name type="scientific">Magnetococcus massalia (strain MO-1)</name>
    <dbReference type="NCBI Taxonomy" id="451514"/>
    <lineage>
        <taxon>Bacteria</taxon>
        <taxon>Pseudomonadati</taxon>
        <taxon>Pseudomonadota</taxon>
        <taxon>Magnetococcia</taxon>
        <taxon>Magnetococcales</taxon>
        <taxon>Magnetococcaceae</taxon>
        <taxon>Magnetococcus</taxon>
    </lineage>
</organism>
<accession>A0A1S7LQK1</accession>
<proteinExistence type="predicted"/>
<dbReference type="InterPro" id="IPR008928">
    <property type="entry name" value="6-hairpin_glycosidase_sf"/>
</dbReference>
<evidence type="ECO:0008006" key="2">
    <source>
        <dbReference type="Google" id="ProtNLM"/>
    </source>
</evidence>
<dbReference type="GO" id="GO:0005975">
    <property type="term" value="P:carbohydrate metabolic process"/>
    <property type="evidence" value="ECO:0007669"/>
    <property type="project" value="InterPro"/>
</dbReference>
<dbReference type="AlphaFoldDB" id="A0A1S7LQK1"/>
<dbReference type="SUPFAM" id="SSF48208">
    <property type="entry name" value="Six-hairpin glycosidases"/>
    <property type="match status" value="1"/>
</dbReference>
<sequence>MADGFLDKVAKTLYHHYRIQLFSGEARAELRAEGDLSRREAGDDTLHLRETLDWLCRAHDATNKRGVARGYAAAWNFNFDARGWQPAYPETTGYIVPTFLDCAKLLSDDDLIQRAEEMCDWEIAVQLDSGAVMGGTVDQSPSPAVFNTGQVILGWERAYRESGNRAFATAAERAADYLLSVQEPEGHWLTGNSQFADARTTTYNARVGWSLILLGQALERDDYIVAGRRNIDSVLRAQQENGWFRDNCLSNPEAPLLHTISYAIEGTLGAAVALKDTRYLKAAQLAADHLLPLISPEGRIPGRLGSAWQGRTSWDCLTGSAQLAGILLTLALELDEPKYAAGAQRLLTHIKRTQHLTSDHSGLRGGVKGSYPFSGGYGRFELLNWAAKFFIDALVLNIKWQERTRAE</sequence>
<protein>
    <recommendedName>
        <fullName evidence="2">Squalene cyclase C-terminal domain-containing protein</fullName>
    </recommendedName>
</protein>
<reference evidence="1" key="1">
    <citation type="submission" date="2015-04" db="EMBL/GenBank/DDBJ databases">
        <authorList>
            <person name="Syromyatnikov M.Y."/>
            <person name="Popov V.N."/>
        </authorList>
    </citation>
    <scope>NUCLEOTIDE SEQUENCE</scope>
    <source>
        <strain evidence="1">MO-1</strain>
    </source>
</reference>
<dbReference type="EMBL" id="LO017727">
    <property type="protein sequence ID" value="CRH08061.1"/>
    <property type="molecule type" value="Genomic_DNA"/>
</dbReference>
<evidence type="ECO:0000313" key="1">
    <source>
        <dbReference type="EMBL" id="CRH08061.1"/>
    </source>
</evidence>